<comment type="caution">
    <text evidence="1">The sequence shown here is derived from an EMBL/GenBank/DDBJ whole genome shotgun (WGS) entry which is preliminary data.</text>
</comment>
<dbReference type="Proteomes" id="UP000191285">
    <property type="component" value="Unassembled WGS sequence"/>
</dbReference>
<reference evidence="2" key="1">
    <citation type="journal article" date="2017" name="Nat. Microbiol.">
        <title>Global analysis of biosynthetic gene clusters reveals vast potential of secondary metabolite production in Penicillium species.</title>
        <authorList>
            <person name="Nielsen J.C."/>
            <person name="Grijseels S."/>
            <person name="Prigent S."/>
            <person name="Ji B."/>
            <person name="Dainat J."/>
            <person name="Nielsen K.F."/>
            <person name="Frisvad J.C."/>
            <person name="Workman M."/>
            <person name="Nielsen J."/>
        </authorList>
    </citation>
    <scope>NUCLEOTIDE SEQUENCE [LARGE SCALE GENOMIC DNA]</scope>
    <source>
        <strain evidence="2">IBT 24891</strain>
    </source>
</reference>
<evidence type="ECO:0000313" key="2">
    <source>
        <dbReference type="Proteomes" id="UP000191285"/>
    </source>
</evidence>
<organism evidence="1 2">
    <name type="scientific">Penicillium steckii</name>
    <dbReference type="NCBI Taxonomy" id="303698"/>
    <lineage>
        <taxon>Eukaryota</taxon>
        <taxon>Fungi</taxon>
        <taxon>Dikarya</taxon>
        <taxon>Ascomycota</taxon>
        <taxon>Pezizomycotina</taxon>
        <taxon>Eurotiomycetes</taxon>
        <taxon>Eurotiomycetidae</taxon>
        <taxon>Eurotiales</taxon>
        <taxon>Aspergillaceae</taxon>
        <taxon>Penicillium</taxon>
    </lineage>
</organism>
<gene>
    <name evidence="1" type="ORF">PENSTE_c012G10387</name>
</gene>
<dbReference type="OrthoDB" id="4364380at2759"/>
<protein>
    <submittedName>
        <fullName evidence="1">Uncharacterized protein</fullName>
    </submittedName>
</protein>
<keyword evidence="2" id="KW-1185">Reference proteome</keyword>
<name>A0A1V6T4G5_9EURO</name>
<proteinExistence type="predicted"/>
<dbReference type="AlphaFoldDB" id="A0A1V6T4G5"/>
<dbReference type="EMBL" id="MLKD01000012">
    <property type="protein sequence ID" value="OQE21182.1"/>
    <property type="molecule type" value="Genomic_DNA"/>
</dbReference>
<accession>A0A1V6T4G5</accession>
<evidence type="ECO:0000313" key="1">
    <source>
        <dbReference type="EMBL" id="OQE21182.1"/>
    </source>
</evidence>
<sequence>MDRDFIASYEDWSRVITKSPTEINLRPLLEALEDTSAENETCIARYRSRLSEDVDRLPDPLPPTIDINDHESWRNRGQLDWIKSVCGNLFVSTRPRLFLRTRKEIRDPQSINSLWAGRANA</sequence>